<evidence type="ECO:0000256" key="1">
    <source>
        <dbReference type="SAM" id="MobiDB-lite"/>
    </source>
</evidence>
<dbReference type="PANTHER" id="PTHR21310">
    <property type="entry name" value="AMINOGLYCOSIDE PHOSPHOTRANSFERASE-RELATED-RELATED"/>
    <property type="match status" value="1"/>
</dbReference>
<sequence length="368" mass="38751">MNDADDPVRVVGGAARADDDPVGRNAMTQETVAAQAGHTDDADPVLADRVRAALGTPDAGPLRVLEGGRSGLTYVLHDGGSGHVVKAVPPGRPARGRHDVLRQSHVLSALAGYGLPVPAVTAREEEVPAWFAMELAAGEAVEPVLDVGTELHTDLARERMVRAARVLGALHAVPLDHLADGVRAAGGVLPEPATPHDELLRWEETMHAVPAELRPGSAELLQALHSDVPAAVAPVLVHGDFRLGNLLCSGVEPTALVDWEIWGVGDPRIDLGWFGVFTDGTLFPGVGRVVAGLPSEDELGELYRGAGGTQPHTAWFRALARMKMAAIMGHNLRRHREGRHHDPVQEQLPPTIAALIDSGRALLGGGAS</sequence>
<dbReference type="InterPro" id="IPR002575">
    <property type="entry name" value="Aminoglycoside_PTrfase"/>
</dbReference>
<dbReference type="Gene3D" id="3.30.200.20">
    <property type="entry name" value="Phosphorylase Kinase, domain 1"/>
    <property type="match status" value="1"/>
</dbReference>
<proteinExistence type="predicted"/>
<dbReference type="Proteomes" id="UP001231924">
    <property type="component" value="Unassembled WGS sequence"/>
</dbReference>
<protein>
    <submittedName>
        <fullName evidence="3">Phosphotransferase family protein</fullName>
    </submittedName>
</protein>
<dbReference type="EMBL" id="JASVWF010000002">
    <property type="protein sequence ID" value="MDL5156067.1"/>
    <property type="molecule type" value="Genomic_DNA"/>
</dbReference>
<organism evidence="3 4">
    <name type="scientific">Actinomycetospora termitidis</name>
    <dbReference type="NCBI Taxonomy" id="3053470"/>
    <lineage>
        <taxon>Bacteria</taxon>
        <taxon>Bacillati</taxon>
        <taxon>Actinomycetota</taxon>
        <taxon>Actinomycetes</taxon>
        <taxon>Pseudonocardiales</taxon>
        <taxon>Pseudonocardiaceae</taxon>
        <taxon>Actinomycetospora</taxon>
    </lineage>
</organism>
<evidence type="ECO:0000259" key="2">
    <source>
        <dbReference type="Pfam" id="PF01636"/>
    </source>
</evidence>
<dbReference type="InterPro" id="IPR051678">
    <property type="entry name" value="AGP_Transferase"/>
</dbReference>
<evidence type="ECO:0000313" key="3">
    <source>
        <dbReference type="EMBL" id="MDL5156067.1"/>
    </source>
</evidence>
<reference evidence="3 4" key="1">
    <citation type="submission" date="2023-06" db="EMBL/GenBank/DDBJ databases">
        <title>Actinomycetospora Odt1-22.</title>
        <authorList>
            <person name="Supong K."/>
        </authorList>
    </citation>
    <scope>NUCLEOTIDE SEQUENCE [LARGE SCALE GENOMIC DNA]</scope>
    <source>
        <strain evidence="3 4">Odt1-22</strain>
    </source>
</reference>
<dbReference type="Pfam" id="PF01636">
    <property type="entry name" value="APH"/>
    <property type="match status" value="1"/>
</dbReference>
<dbReference type="Gene3D" id="3.90.1200.10">
    <property type="match status" value="1"/>
</dbReference>
<comment type="caution">
    <text evidence="3">The sequence shown here is derived from an EMBL/GenBank/DDBJ whole genome shotgun (WGS) entry which is preliminary data.</text>
</comment>
<evidence type="ECO:0000313" key="4">
    <source>
        <dbReference type="Proteomes" id="UP001231924"/>
    </source>
</evidence>
<dbReference type="CDD" id="cd05154">
    <property type="entry name" value="ACAD10_11_N-like"/>
    <property type="match status" value="1"/>
</dbReference>
<dbReference type="SUPFAM" id="SSF56112">
    <property type="entry name" value="Protein kinase-like (PK-like)"/>
    <property type="match status" value="1"/>
</dbReference>
<keyword evidence="4" id="KW-1185">Reference proteome</keyword>
<dbReference type="InterPro" id="IPR011009">
    <property type="entry name" value="Kinase-like_dom_sf"/>
</dbReference>
<dbReference type="InterPro" id="IPR041726">
    <property type="entry name" value="ACAD10_11_N"/>
</dbReference>
<gene>
    <name evidence="3" type="ORF">QRT03_08885</name>
</gene>
<feature type="region of interest" description="Disordered" evidence="1">
    <location>
        <begin position="1"/>
        <end position="24"/>
    </location>
</feature>
<feature type="domain" description="Aminoglycoside phosphotransferase" evidence="2">
    <location>
        <begin position="62"/>
        <end position="277"/>
    </location>
</feature>
<name>A0ABT7M5X0_9PSEU</name>
<dbReference type="RefSeq" id="WP_286052306.1">
    <property type="nucleotide sequence ID" value="NZ_JASVWF010000002.1"/>
</dbReference>
<accession>A0ABT7M5X0</accession>